<dbReference type="OrthoDB" id="9800167at2"/>
<dbReference type="InterPro" id="IPR001100">
    <property type="entry name" value="Pyr_nuc-diS_OxRdtase"/>
</dbReference>
<dbReference type="EMBL" id="FRAF01000013">
    <property type="protein sequence ID" value="SHK40944.1"/>
    <property type="molecule type" value="Genomic_DNA"/>
</dbReference>
<evidence type="ECO:0000256" key="10">
    <source>
        <dbReference type="ARBA" id="ARBA00023157"/>
    </source>
</evidence>
<dbReference type="InterPro" id="IPR023753">
    <property type="entry name" value="FAD/NAD-binding_dom"/>
</dbReference>
<dbReference type="SUPFAM" id="SSF51905">
    <property type="entry name" value="FAD/NAD(P)-binding domain"/>
    <property type="match status" value="1"/>
</dbReference>
<dbReference type="InterPro" id="IPR050151">
    <property type="entry name" value="Class-I_Pyr_Nuc-Dis_Oxidored"/>
</dbReference>
<keyword evidence="9 14" id="KW-0520">NAD</keyword>
<dbReference type="InterPro" id="IPR036188">
    <property type="entry name" value="FAD/NAD-bd_sf"/>
</dbReference>
<proteinExistence type="inferred from homology"/>
<evidence type="ECO:0000256" key="2">
    <source>
        <dbReference type="ARBA" id="ARBA00007532"/>
    </source>
</evidence>
<dbReference type="Gene3D" id="3.30.390.30">
    <property type="match status" value="1"/>
</dbReference>
<dbReference type="EC" id="1.8.1.4" evidence="3 16"/>
<evidence type="ECO:0000313" key="19">
    <source>
        <dbReference type="EMBL" id="SHK40944.1"/>
    </source>
</evidence>
<dbReference type="GO" id="GO:0006103">
    <property type="term" value="P:2-oxoglutarate metabolic process"/>
    <property type="evidence" value="ECO:0007669"/>
    <property type="project" value="TreeGrafter"/>
</dbReference>
<keyword evidence="6 16" id="KW-0285">Flavoprotein</keyword>
<accession>A0A1M6S816</accession>
<evidence type="ECO:0000256" key="4">
    <source>
        <dbReference type="ARBA" id="ARBA00016961"/>
    </source>
</evidence>
<keyword evidence="7 14" id="KW-0274">FAD</keyword>
<evidence type="ECO:0000259" key="17">
    <source>
        <dbReference type="Pfam" id="PF02852"/>
    </source>
</evidence>
<dbReference type="GO" id="GO:0005737">
    <property type="term" value="C:cytoplasm"/>
    <property type="evidence" value="ECO:0007669"/>
    <property type="project" value="UniProtKB-SubCell"/>
</dbReference>
<organism evidence="19 20">
    <name type="scientific">Alicyclobacillus tolerans</name>
    <dbReference type="NCBI Taxonomy" id="90970"/>
    <lineage>
        <taxon>Bacteria</taxon>
        <taxon>Bacillati</taxon>
        <taxon>Bacillota</taxon>
        <taxon>Bacilli</taxon>
        <taxon>Bacillales</taxon>
        <taxon>Alicyclobacillaceae</taxon>
        <taxon>Alicyclobacillus</taxon>
    </lineage>
</organism>
<evidence type="ECO:0000256" key="14">
    <source>
        <dbReference type="PIRSR" id="PIRSR000350-3"/>
    </source>
</evidence>
<evidence type="ECO:0000256" key="8">
    <source>
        <dbReference type="ARBA" id="ARBA00023002"/>
    </source>
</evidence>
<dbReference type="InterPro" id="IPR006258">
    <property type="entry name" value="Lipoamide_DH"/>
</dbReference>
<feature type="binding site" evidence="14">
    <location>
        <position position="319"/>
    </location>
    <ligand>
        <name>FAD</name>
        <dbReference type="ChEBI" id="CHEBI:57692"/>
    </ligand>
</feature>
<keyword evidence="8 16" id="KW-0560">Oxidoreductase</keyword>
<keyword evidence="14" id="KW-0547">Nucleotide-binding</keyword>
<dbReference type="InterPro" id="IPR004099">
    <property type="entry name" value="Pyr_nucl-diS_OxRdtase_dimer"/>
</dbReference>
<feature type="binding site" evidence="14">
    <location>
        <begin position="187"/>
        <end position="194"/>
    </location>
    <ligand>
        <name>NAD(+)</name>
        <dbReference type="ChEBI" id="CHEBI:57540"/>
    </ligand>
</feature>
<evidence type="ECO:0000256" key="16">
    <source>
        <dbReference type="RuleBase" id="RU003692"/>
    </source>
</evidence>
<feature type="binding site" evidence="14">
    <location>
        <position position="115"/>
    </location>
    <ligand>
        <name>FAD</name>
        <dbReference type="ChEBI" id="CHEBI:57692"/>
    </ligand>
</feature>
<evidence type="ECO:0000256" key="9">
    <source>
        <dbReference type="ARBA" id="ARBA00023027"/>
    </source>
</evidence>
<dbReference type="GO" id="GO:0004148">
    <property type="term" value="F:dihydrolipoyl dehydrogenase (NADH) activity"/>
    <property type="evidence" value="ECO:0007669"/>
    <property type="project" value="UniProtKB-EC"/>
</dbReference>
<feature type="binding site" evidence="14">
    <location>
        <position position="52"/>
    </location>
    <ligand>
        <name>FAD</name>
        <dbReference type="ChEBI" id="CHEBI:57692"/>
    </ligand>
</feature>
<feature type="binding site" evidence="14">
    <location>
        <position position="279"/>
    </location>
    <ligand>
        <name>NAD(+)</name>
        <dbReference type="ChEBI" id="CHEBI:57540"/>
    </ligand>
</feature>
<feature type="active site" description="Proton acceptor" evidence="13">
    <location>
        <position position="452"/>
    </location>
</feature>
<evidence type="ECO:0000256" key="5">
    <source>
        <dbReference type="ARBA" id="ARBA00022490"/>
    </source>
</evidence>
<dbReference type="Pfam" id="PF02852">
    <property type="entry name" value="Pyr_redox_dim"/>
    <property type="match status" value="1"/>
</dbReference>
<evidence type="ECO:0000256" key="6">
    <source>
        <dbReference type="ARBA" id="ARBA00022630"/>
    </source>
</evidence>
<evidence type="ECO:0000256" key="11">
    <source>
        <dbReference type="ARBA" id="ARBA00023284"/>
    </source>
</evidence>
<gene>
    <name evidence="19" type="ORF">SAMN05443507_11359</name>
</gene>
<evidence type="ECO:0000256" key="7">
    <source>
        <dbReference type="ARBA" id="ARBA00022827"/>
    </source>
</evidence>
<dbReference type="InterPro" id="IPR012999">
    <property type="entry name" value="Pyr_OxRdtase_I_AS"/>
</dbReference>
<dbReference type="AlphaFoldDB" id="A0A1M6S816"/>
<evidence type="ECO:0000256" key="13">
    <source>
        <dbReference type="PIRSR" id="PIRSR000350-2"/>
    </source>
</evidence>
<feature type="binding site" evidence="14">
    <location>
        <position position="210"/>
    </location>
    <ligand>
        <name>NAD(+)</name>
        <dbReference type="ChEBI" id="CHEBI:57540"/>
    </ligand>
</feature>
<evidence type="ECO:0000259" key="18">
    <source>
        <dbReference type="Pfam" id="PF07992"/>
    </source>
</evidence>
<keyword evidence="20" id="KW-1185">Reference proteome</keyword>
<dbReference type="Pfam" id="PF07992">
    <property type="entry name" value="Pyr_redox_2"/>
    <property type="match status" value="1"/>
</dbReference>
<keyword evidence="10" id="KW-1015">Disulfide bond</keyword>
<dbReference type="PROSITE" id="PS00076">
    <property type="entry name" value="PYRIDINE_REDOX_1"/>
    <property type="match status" value="1"/>
</dbReference>
<comment type="cofactor">
    <cofactor evidence="14 16">
        <name>FAD</name>
        <dbReference type="ChEBI" id="CHEBI:57692"/>
    </cofactor>
    <text evidence="14 16">Binds 1 FAD per subunit.</text>
</comment>
<dbReference type="PRINTS" id="PR00368">
    <property type="entry name" value="FADPNR"/>
</dbReference>
<dbReference type="RefSeq" id="WP_072874217.1">
    <property type="nucleotide sequence ID" value="NZ_FRAF01000013.1"/>
</dbReference>
<dbReference type="GO" id="GO:0050660">
    <property type="term" value="F:flavin adenine dinucleotide binding"/>
    <property type="evidence" value="ECO:0007669"/>
    <property type="project" value="InterPro"/>
</dbReference>
<feature type="binding site" evidence="14">
    <location>
        <begin position="150"/>
        <end position="152"/>
    </location>
    <ligand>
        <name>FAD</name>
        <dbReference type="ChEBI" id="CHEBI:57692"/>
    </ligand>
</feature>
<evidence type="ECO:0000256" key="12">
    <source>
        <dbReference type="ARBA" id="ARBA00049187"/>
    </source>
</evidence>
<comment type="subcellular location">
    <subcellularLocation>
        <location evidence="1">Cytoplasm</location>
    </subcellularLocation>
</comment>
<feature type="domain" description="FAD/NAD(P)-binding" evidence="18">
    <location>
        <begin position="6"/>
        <end position="334"/>
    </location>
</feature>
<dbReference type="Gene3D" id="3.50.50.60">
    <property type="entry name" value="FAD/NAD(P)-binding domain"/>
    <property type="match status" value="2"/>
</dbReference>
<evidence type="ECO:0000256" key="3">
    <source>
        <dbReference type="ARBA" id="ARBA00012608"/>
    </source>
</evidence>
<sequence length="473" mass="51030">MAEQSFDLVVLGGGTGGYVAAIRAAQLGLSVAIVEKDKLGGTCLHRGCIPSKALLRSAELFADVKNGENYGVSAEKVSFHLEHAMARKQSIVEKLHRGVEFLMKKNRVEVIRGYGRLMGPSIFSPQAGAVRVENGEESQILTPRFTLIATGSSPRALPGLPFDGKLVLSSDDALQFERLPNSILIVGGGAIGVEWASMLSDFGVQVTLLEFLPRLLPQEDEEVSREVEKILKKRGVAVQTGAKVIPDSFRKQNDGMEIQYDLDGQQISIQADCMMVAVGRSANVDNLGIEATEIEIQRGVIQVDEHYRTREHNIFAIGDVIGGLQLAHVAAHEGIHAVETMAGLHTHPLVYRNIARCTYSRPEVASVGWTESEAKEAGYQLKIGKFPFSSIGKALVHGEAEGFVKMIADRETDDLLGVHIVGPHATDLISEAGLALFVNASAWEIGNMIHPHPTLSETLGEAALAVDGLALHM</sequence>
<dbReference type="PIRSF" id="PIRSF000350">
    <property type="entry name" value="Mercury_reductase_MerA"/>
    <property type="match status" value="1"/>
</dbReference>
<dbReference type="NCBIfam" id="TIGR01350">
    <property type="entry name" value="lipoamide_DH"/>
    <property type="match status" value="1"/>
</dbReference>
<evidence type="ECO:0000256" key="1">
    <source>
        <dbReference type="ARBA" id="ARBA00004496"/>
    </source>
</evidence>
<keyword evidence="11 16" id="KW-0676">Redox-active center</keyword>
<feature type="domain" description="Pyridine nucleotide-disulphide oxidoreductase dimerisation" evidence="17">
    <location>
        <begin position="354"/>
        <end position="463"/>
    </location>
</feature>
<keyword evidence="5" id="KW-0963">Cytoplasm</keyword>
<dbReference type="SUPFAM" id="SSF55424">
    <property type="entry name" value="FAD/NAD-linked reductases, dimerisation (C-terminal) domain"/>
    <property type="match status" value="1"/>
</dbReference>
<evidence type="ECO:0000313" key="20">
    <source>
        <dbReference type="Proteomes" id="UP000184016"/>
    </source>
</evidence>
<dbReference type="PANTHER" id="PTHR22912">
    <property type="entry name" value="DISULFIDE OXIDOREDUCTASE"/>
    <property type="match status" value="1"/>
</dbReference>
<dbReference type="PRINTS" id="PR00411">
    <property type="entry name" value="PNDRDTASEI"/>
</dbReference>
<feature type="disulfide bond" description="Redox-active" evidence="15">
    <location>
        <begin position="43"/>
        <end position="48"/>
    </location>
</feature>
<comment type="catalytic activity">
    <reaction evidence="12 16">
        <text>N(6)-[(R)-dihydrolipoyl]-L-lysyl-[protein] + NAD(+) = N(6)-[(R)-lipoyl]-L-lysyl-[protein] + NADH + H(+)</text>
        <dbReference type="Rhea" id="RHEA:15045"/>
        <dbReference type="Rhea" id="RHEA-COMP:10474"/>
        <dbReference type="Rhea" id="RHEA-COMP:10475"/>
        <dbReference type="ChEBI" id="CHEBI:15378"/>
        <dbReference type="ChEBI" id="CHEBI:57540"/>
        <dbReference type="ChEBI" id="CHEBI:57945"/>
        <dbReference type="ChEBI" id="CHEBI:83099"/>
        <dbReference type="ChEBI" id="CHEBI:83100"/>
        <dbReference type="EC" id="1.8.1.4"/>
    </reaction>
</comment>
<comment type="miscellaneous">
    <text evidence="16">The active site is a redox-active disulfide bond.</text>
</comment>
<dbReference type="InterPro" id="IPR016156">
    <property type="entry name" value="FAD/NAD-linked_Rdtase_dimer_sf"/>
</dbReference>
<reference evidence="20" key="1">
    <citation type="submission" date="2016-11" db="EMBL/GenBank/DDBJ databases">
        <authorList>
            <person name="Varghese N."/>
            <person name="Submissions S."/>
        </authorList>
    </citation>
    <scope>NUCLEOTIDE SEQUENCE [LARGE SCALE GENOMIC DNA]</scope>
    <source>
        <strain evidence="20">USBA-503</strain>
    </source>
</reference>
<dbReference type="STRING" id="1830138.SAMN05443507_11359"/>
<dbReference type="Proteomes" id="UP000184016">
    <property type="component" value="Unassembled WGS sequence"/>
</dbReference>
<protein>
    <recommendedName>
        <fullName evidence="4 16">Dihydrolipoyl dehydrogenase</fullName>
        <ecNumber evidence="3 16">1.8.1.4</ecNumber>
    </recommendedName>
</protein>
<name>A0A1M6S816_9BACL</name>
<comment type="similarity">
    <text evidence="2 16">Belongs to the class-I pyridine nucleotide-disulfide oxidoreductase family.</text>
</comment>
<dbReference type="PANTHER" id="PTHR22912:SF217">
    <property type="entry name" value="DIHYDROLIPOYL DEHYDROGENASE"/>
    <property type="match status" value="1"/>
</dbReference>
<dbReference type="FunFam" id="3.30.390.30:FF:000001">
    <property type="entry name" value="Dihydrolipoyl dehydrogenase"/>
    <property type="match status" value="1"/>
</dbReference>
<evidence type="ECO:0000256" key="15">
    <source>
        <dbReference type="PIRSR" id="PIRSR000350-4"/>
    </source>
</evidence>